<comment type="caution">
    <text evidence="1">The sequence shown here is derived from an EMBL/GenBank/DDBJ whole genome shotgun (WGS) entry which is preliminary data.</text>
</comment>
<keyword evidence="2" id="KW-1185">Reference proteome</keyword>
<name>A0A3E0TJT8_9GAMM</name>
<dbReference type="Proteomes" id="UP000256899">
    <property type="component" value="Unassembled WGS sequence"/>
</dbReference>
<evidence type="ECO:0000313" key="1">
    <source>
        <dbReference type="EMBL" id="REL24452.1"/>
    </source>
</evidence>
<gene>
    <name evidence="1" type="ORF">DXX94_18880</name>
</gene>
<evidence type="ECO:0000313" key="2">
    <source>
        <dbReference type="Proteomes" id="UP000256899"/>
    </source>
</evidence>
<dbReference type="EMBL" id="QUOT01000002">
    <property type="protein sequence ID" value="REL24452.1"/>
    <property type="molecule type" value="Genomic_DNA"/>
</dbReference>
<proteinExistence type="predicted"/>
<dbReference type="RefSeq" id="WP_116018813.1">
    <property type="nucleotide sequence ID" value="NZ_QUOT01000002.1"/>
</dbReference>
<protein>
    <submittedName>
        <fullName evidence="1">Uncharacterized protein</fullName>
    </submittedName>
</protein>
<reference evidence="2" key="1">
    <citation type="submission" date="2018-08" db="EMBL/GenBank/DDBJ databases">
        <title>Thalassotalea euphylliae genome.</title>
        <authorList>
            <person name="Summers S."/>
            <person name="Rice S.A."/>
            <person name="Freckelton M.L."/>
            <person name="Nedved B.T."/>
            <person name="Hadfield M.G."/>
        </authorList>
    </citation>
    <scope>NUCLEOTIDE SEQUENCE [LARGE SCALE GENOMIC DNA]</scope>
    <source>
        <strain evidence="2">H3</strain>
    </source>
</reference>
<dbReference type="AlphaFoldDB" id="A0A3E0TJT8"/>
<sequence>MLSLFQTKPYLDDSTTLWILDTYHWALSHFDAQEFKNNSQLILPTSDFYPGKVSSIEEMAASVFEKTLTYAGMKNWPIKLISPMAYQQNPQYQQMPKLHFGDAIRGDKVQVFTKDFSQNASENVNNNIYVSYNPNQINQPQDLVASYAQAYAAILIAQKGLTPPGGERFLPQAIDLVASFLGFGVMFANTAYQFKGGCGSCYNKYANREVALPENEMVYCLAMFAVLKDIPVKQVTLHLKSHLRGEFKKAVKELTAKSKTPEFKLLTSA</sequence>
<organism evidence="1 2">
    <name type="scientific">Thalassotalea euphylliae</name>
    <dbReference type="NCBI Taxonomy" id="1655234"/>
    <lineage>
        <taxon>Bacteria</taxon>
        <taxon>Pseudomonadati</taxon>
        <taxon>Pseudomonadota</taxon>
        <taxon>Gammaproteobacteria</taxon>
        <taxon>Alteromonadales</taxon>
        <taxon>Colwelliaceae</taxon>
        <taxon>Thalassotalea</taxon>
    </lineage>
</organism>
<accession>A0A3E0TJT8</accession>